<evidence type="ECO:0000256" key="3">
    <source>
        <dbReference type="ARBA" id="ARBA00022989"/>
    </source>
</evidence>
<keyword evidence="3 5" id="KW-1133">Transmembrane helix</keyword>
<dbReference type="AlphaFoldDB" id="A0A7W3JRQ8"/>
<dbReference type="Proteomes" id="UP000524237">
    <property type="component" value="Unassembled WGS sequence"/>
</dbReference>
<dbReference type="CDD" id="cd13956">
    <property type="entry name" value="PT_UbiA"/>
    <property type="match status" value="1"/>
</dbReference>
<keyword evidence="2 5" id="KW-0812">Transmembrane</keyword>
<accession>A0A7W3JRQ8</accession>
<feature type="transmembrane region" description="Helical" evidence="5">
    <location>
        <begin position="12"/>
        <end position="33"/>
    </location>
</feature>
<feature type="transmembrane region" description="Helical" evidence="5">
    <location>
        <begin position="259"/>
        <end position="282"/>
    </location>
</feature>
<evidence type="ECO:0000313" key="6">
    <source>
        <dbReference type="EMBL" id="MBA8828029.1"/>
    </source>
</evidence>
<evidence type="ECO:0000256" key="1">
    <source>
        <dbReference type="ARBA" id="ARBA00004141"/>
    </source>
</evidence>
<proteinExistence type="predicted"/>
<dbReference type="Pfam" id="PF01040">
    <property type="entry name" value="UbiA"/>
    <property type="match status" value="1"/>
</dbReference>
<keyword evidence="7" id="KW-1185">Reference proteome</keyword>
<dbReference type="GO" id="GO:0016765">
    <property type="term" value="F:transferase activity, transferring alkyl or aryl (other than methyl) groups"/>
    <property type="evidence" value="ECO:0007669"/>
    <property type="project" value="InterPro"/>
</dbReference>
<feature type="transmembrane region" description="Helical" evidence="5">
    <location>
        <begin position="226"/>
        <end position="247"/>
    </location>
</feature>
<comment type="caution">
    <text evidence="6">The sequence shown here is derived from an EMBL/GenBank/DDBJ whole genome shotgun (WGS) entry which is preliminary data.</text>
</comment>
<organism evidence="6 7">
    <name type="scientific">Alpinimonas psychrophila</name>
    <dbReference type="NCBI Taxonomy" id="748908"/>
    <lineage>
        <taxon>Bacteria</taxon>
        <taxon>Bacillati</taxon>
        <taxon>Actinomycetota</taxon>
        <taxon>Actinomycetes</taxon>
        <taxon>Micrococcales</taxon>
        <taxon>Microbacteriaceae</taxon>
        <taxon>Alpinimonas</taxon>
    </lineage>
</organism>
<dbReference type="EMBL" id="JACGWU010000001">
    <property type="protein sequence ID" value="MBA8828029.1"/>
    <property type="molecule type" value="Genomic_DNA"/>
</dbReference>
<feature type="transmembrane region" description="Helical" evidence="5">
    <location>
        <begin position="155"/>
        <end position="175"/>
    </location>
</feature>
<dbReference type="GO" id="GO:0016020">
    <property type="term" value="C:membrane"/>
    <property type="evidence" value="ECO:0007669"/>
    <property type="project" value="UniProtKB-SubCell"/>
</dbReference>
<evidence type="ECO:0000313" key="7">
    <source>
        <dbReference type="Proteomes" id="UP000524237"/>
    </source>
</evidence>
<dbReference type="InterPro" id="IPR000537">
    <property type="entry name" value="UbiA_prenyltransferase"/>
</dbReference>
<sequence length="283" mass="29345">MRGIGLVRNLFLATHPGPSLAVTAVTIVLAVTAGLPLDRLVLVALAMLANQFSIGLSNDWRDSARDTRAARGDKPLVTGLLSPTLVRNVAFVCVVISLGLSAWLGPWVLLAQVAGIASGWIYNLGAKATVFSFVPYVVGFGILPVIVSLSSGTPVLAAPWVIAVAAVLGVAAHFANALPDIEHDRSEGILGLPQRLGARASGVITYIVLLFGATIAFFGPGGAISVAQWIGLGVNVLIAVVGVWLVVRWSPNQPPTRLAFQLIMVAALANVVMIAVAGTKILA</sequence>
<feature type="transmembrane region" description="Helical" evidence="5">
    <location>
        <begin position="129"/>
        <end position="149"/>
    </location>
</feature>
<evidence type="ECO:0000256" key="4">
    <source>
        <dbReference type="ARBA" id="ARBA00023136"/>
    </source>
</evidence>
<evidence type="ECO:0000256" key="5">
    <source>
        <dbReference type="SAM" id="Phobius"/>
    </source>
</evidence>
<gene>
    <name evidence="6" type="ORF">FB555_000100</name>
</gene>
<protein>
    <submittedName>
        <fullName evidence="6">4-hydroxybenzoate polyprenyltransferase</fullName>
    </submittedName>
</protein>
<dbReference type="Gene3D" id="1.20.120.1780">
    <property type="entry name" value="UbiA prenyltransferase"/>
    <property type="match status" value="1"/>
</dbReference>
<evidence type="ECO:0000256" key="2">
    <source>
        <dbReference type="ARBA" id="ARBA00022692"/>
    </source>
</evidence>
<reference evidence="6 7" key="1">
    <citation type="submission" date="2020-07" db="EMBL/GenBank/DDBJ databases">
        <title>Sequencing the genomes of 1000 actinobacteria strains.</title>
        <authorList>
            <person name="Klenk H.-P."/>
        </authorList>
    </citation>
    <scope>NUCLEOTIDE SEQUENCE [LARGE SCALE GENOMIC DNA]</scope>
    <source>
        <strain evidence="6 7">DSM 23737</strain>
    </source>
</reference>
<keyword evidence="6" id="KW-0808">Transferase</keyword>
<comment type="subcellular location">
    <subcellularLocation>
        <location evidence="1">Membrane</location>
        <topology evidence="1">Multi-pass membrane protein</topology>
    </subcellularLocation>
</comment>
<feature type="transmembrane region" description="Helical" evidence="5">
    <location>
        <begin position="196"/>
        <end position="220"/>
    </location>
</feature>
<keyword evidence="4 5" id="KW-0472">Membrane</keyword>
<dbReference type="RefSeq" id="WP_182483498.1">
    <property type="nucleotide sequence ID" value="NZ_JACGWU010000001.1"/>
</dbReference>
<dbReference type="InterPro" id="IPR044878">
    <property type="entry name" value="UbiA_sf"/>
</dbReference>
<name>A0A7W3JRQ8_9MICO</name>
<dbReference type="Gene3D" id="1.10.357.140">
    <property type="entry name" value="UbiA prenyltransferase"/>
    <property type="match status" value="1"/>
</dbReference>